<sequence>MESLQAGTLNNSTYPRMFALGMDAFLIAENLPALPAIPAHESMAKPATSV</sequence>
<evidence type="ECO:0000313" key="1">
    <source>
        <dbReference type="EMBL" id="QTR50493.1"/>
    </source>
</evidence>
<dbReference type="Proteomes" id="UP000672027">
    <property type="component" value="Chromosome"/>
</dbReference>
<reference evidence="1 2" key="1">
    <citation type="submission" date="2021-04" db="EMBL/GenBank/DDBJ databases">
        <title>Genomics, taxonomy and metabolism of representatives of sulfur bacteria of the genus Thiothrix: Thiothrix fructosivorans QT, Thiothrix unzii A1T and three new species, Thiothrix subterranea sp. nov., Thiothrix litoralis sp. nov. and 'Candidatus Thiothrix anitrata' sp. nov.</title>
        <authorList>
            <person name="Ravin N.V."/>
            <person name="Smolyakov D."/>
            <person name="Rudenko T.S."/>
            <person name="Mardanov A.V."/>
            <person name="Beletsky A.V."/>
            <person name="Markov N.D."/>
            <person name="Fomenkov A.I."/>
            <person name="Roberts R.J."/>
            <person name="Karnachuk O.V."/>
            <person name="Novikov A."/>
            <person name="Grabovich M.Y."/>
        </authorList>
    </citation>
    <scope>NUCLEOTIDE SEQUENCE [LARGE SCALE GENOMIC DNA]</scope>
    <source>
        <strain evidence="1 2">A52</strain>
    </source>
</reference>
<dbReference type="EMBL" id="CP072800">
    <property type="protein sequence ID" value="QTR50493.1"/>
    <property type="molecule type" value="Genomic_DNA"/>
</dbReference>
<gene>
    <name evidence="1" type="ORF">J8380_02620</name>
</gene>
<proteinExistence type="predicted"/>
<dbReference type="RefSeq" id="WP_210228076.1">
    <property type="nucleotide sequence ID" value="NZ_CP072800.1"/>
</dbReference>
<organism evidence="1 2">
    <name type="scientific">Candidatus Thiothrix anitrata</name>
    <dbReference type="NCBI Taxonomy" id="2823902"/>
    <lineage>
        <taxon>Bacteria</taxon>
        <taxon>Pseudomonadati</taxon>
        <taxon>Pseudomonadota</taxon>
        <taxon>Gammaproteobacteria</taxon>
        <taxon>Thiotrichales</taxon>
        <taxon>Thiotrichaceae</taxon>
        <taxon>Thiothrix</taxon>
    </lineage>
</organism>
<accession>A0ABX7X6Z3</accession>
<name>A0ABX7X6Z3_9GAMM</name>
<keyword evidence="2" id="KW-1185">Reference proteome</keyword>
<protein>
    <submittedName>
        <fullName evidence="1">Uncharacterized protein</fullName>
    </submittedName>
</protein>
<evidence type="ECO:0000313" key="2">
    <source>
        <dbReference type="Proteomes" id="UP000672027"/>
    </source>
</evidence>